<reference evidence="6 7" key="1">
    <citation type="journal article" date="2019" name="Sci. Data">
        <title>Hybrid genome assembly and annotation of Danionella translucida.</title>
        <authorList>
            <person name="Kadobianskyi M."/>
            <person name="Schulze L."/>
            <person name="Schuelke M."/>
            <person name="Judkewitz B."/>
        </authorList>
    </citation>
    <scope>NUCLEOTIDE SEQUENCE [LARGE SCALE GENOMIC DNA]</scope>
    <source>
        <strain evidence="6 7">Bolton</strain>
    </source>
</reference>
<dbReference type="EMBL" id="SRMA01025074">
    <property type="protein sequence ID" value="TRY99388.1"/>
    <property type="molecule type" value="Genomic_DNA"/>
</dbReference>
<dbReference type="GO" id="GO:0005977">
    <property type="term" value="P:glycogen metabolic process"/>
    <property type="evidence" value="ECO:0007669"/>
    <property type="project" value="UniProtKB-KW"/>
</dbReference>
<feature type="domain" description="CBM21" evidence="5">
    <location>
        <begin position="170"/>
        <end position="278"/>
    </location>
</feature>
<evidence type="ECO:0000256" key="3">
    <source>
        <dbReference type="ARBA" id="ARBA00025949"/>
    </source>
</evidence>
<dbReference type="InterPro" id="IPR017434">
    <property type="entry name" value="Pase-1_reg-su_3B/C/D_met"/>
</dbReference>
<dbReference type="GO" id="GO:0008157">
    <property type="term" value="F:protein phosphatase 1 binding"/>
    <property type="evidence" value="ECO:0007669"/>
    <property type="project" value="TreeGrafter"/>
</dbReference>
<dbReference type="InterPro" id="IPR005036">
    <property type="entry name" value="CBM21_dom"/>
</dbReference>
<evidence type="ECO:0000256" key="4">
    <source>
        <dbReference type="PIRNR" id="PIRNR038207"/>
    </source>
</evidence>
<dbReference type="PANTHER" id="PTHR12307">
    <property type="entry name" value="PROTEIN PHOSPHATASE 1 REGULATORY SUBUNIT"/>
    <property type="match status" value="1"/>
</dbReference>
<dbReference type="Proteomes" id="UP000316079">
    <property type="component" value="Unassembled WGS sequence"/>
</dbReference>
<evidence type="ECO:0000313" key="6">
    <source>
        <dbReference type="EMBL" id="TRY99388.1"/>
    </source>
</evidence>
<dbReference type="GO" id="GO:0000164">
    <property type="term" value="C:protein phosphatase type 1 complex"/>
    <property type="evidence" value="ECO:0007669"/>
    <property type="project" value="TreeGrafter"/>
</dbReference>
<dbReference type="OrthoDB" id="8942186at2759"/>
<evidence type="ECO:0000259" key="5">
    <source>
        <dbReference type="PROSITE" id="PS51159"/>
    </source>
</evidence>
<comment type="caution">
    <text evidence="6">The sequence shown here is derived from an EMBL/GenBank/DDBJ whole genome shotgun (WGS) entry which is preliminary data.</text>
</comment>
<dbReference type="Gene3D" id="2.60.40.2440">
    <property type="entry name" value="Carbohydrate binding type-21 domain"/>
    <property type="match status" value="1"/>
</dbReference>
<gene>
    <name evidence="6" type="ORF">DNTS_002006</name>
</gene>
<dbReference type="STRING" id="623744.A0A553RB24"/>
<dbReference type="InterPro" id="IPR050782">
    <property type="entry name" value="PP1_regulatory_subunit_3"/>
</dbReference>
<evidence type="ECO:0000256" key="2">
    <source>
        <dbReference type="ARBA" id="ARBA00023277"/>
    </source>
</evidence>
<dbReference type="GO" id="GO:0005979">
    <property type="term" value="P:regulation of glycogen biosynthetic process"/>
    <property type="evidence" value="ECO:0007669"/>
    <property type="project" value="TreeGrafter"/>
</dbReference>
<dbReference type="InterPro" id="IPR038175">
    <property type="entry name" value="CBM21_dom_sf"/>
</dbReference>
<dbReference type="Pfam" id="PF03370">
    <property type="entry name" value="CBM_21"/>
    <property type="match status" value="1"/>
</dbReference>
<dbReference type="PANTHER" id="PTHR12307:SF13">
    <property type="entry name" value="PROTEIN PHOSPHATASE 1 REGULATORY SUBUNIT 3B"/>
    <property type="match status" value="1"/>
</dbReference>
<dbReference type="PROSITE" id="PS51159">
    <property type="entry name" value="CBM21"/>
    <property type="match status" value="1"/>
</dbReference>
<keyword evidence="1 4" id="KW-0321">Glycogen metabolism</keyword>
<sequence>MGGWFKVKEAARESVIWWTGEKQILQMSSNSVCGTCPNKSMMPIELAMPLYLQNDEFRSSRVSKYSRPLRPCLHQCQNAKRGFGSAKDQSEFSGISAPLMIPGRAKKRVSFADHKGLSLTVVKIFSEFDDPFDIPDDIEEFISASVIVSEGKDKLILDFDQPSADYLKFRQRIENDHVCLEHCMIKEKYIVGTVKVKNISFEKSVKLRITYDSWKNHVDVECQYVKDTYATSNRDTFSFEASLPQQVPLQERIEFAICYEVNGVALWDNNQGQNYRIIQTAMKNTSNDSSSGLRQYSVSDWDNHFDRYGSPRCSNGIFPSWPSYAGYEKIGPYY</sequence>
<dbReference type="FunFam" id="2.60.40.2440:FF:000001">
    <property type="entry name" value="Protein phosphatase 1 regulatory subunit 3C"/>
    <property type="match status" value="1"/>
</dbReference>
<dbReference type="PIRSF" id="PIRSF038207">
    <property type="entry name" value="PP1_GT_animal"/>
    <property type="match status" value="1"/>
</dbReference>
<evidence type="ECO:0000313" key="7">
    <source>
        <dbReference type="Proteomes" id="UP000316079"/>
    </source>
</evidence>
<proteinExistence type="predicted"/>
<protein>
    <recommendedName>
        <fullName evidence="4">Protein phosphatase 1 regulatory subunit</fullName>
    </recommendedName>
</protein>
<evidence type="ECO:0000256" key="1">
    <source>
        <dbReference type="ARBA" id="ARBA00022600"/>
    </source>
</evidence>
<keyword evidence="7" id="KW-1185">Reference proteome</keyword>
<comment type="subunit">
    <text evidence="3">Interacts with glycogen, PPP1CC catalytic subunit of PP1 and PYGL. Associates with glycogen particles. Forms complexes with debranching enzyme, glycogen phosphorylase, glycogen synthase and phosphorylase kinase which is necessary for its regulation of PP1 activity.</text>
</comment>
<organism evidence="6 7">
    <name type="scientific">Danionella cerebrum</name>
    <dbReference type="NCBI Taxonomy" id="2873325"/>
    <lineage>
        <taxon>Eukaryota</taxon>
        <taxon>Metazoa</taxon>
        <taxon>Chordata</taxon>
        <taxon>Craniata</taxon>
        <taxon>Vertebrata</taxon>
        <taxon>Euteleostomi</taxon>
        <taxon>Actinopterygii</taxon>
        <taxon>Neopterygii</taxon>
        <taxon>Teleostei</taxon>
        <taxon>Ostariophysi</taxon>
        <taxon>Cypriniformes</taxon>
        <taxon>Danionidae</taxon>
        <taxon>Danioninae</taxon>
        <taxon>Danionella</taxon>
    </lineage>
</organism>
<accession>A0A553RB24</accession>
<dbReference type="GO" id="GO:2001069">
    <property type="term" value="F:glycogen binding"/>
    <property type="evidence" value="ECO:0007669"/>
    <property type="project" value="TreeGrafter"/>
</dbReference>
<name>A0A553RB24_9TELE</name>
<keyword evidence="2 4" id="KW-0119">Carbohydrate metabolism</keyword>
<dbReference type="AlphaFoldDB" id="A0A553RB24"/>